<dbReference type="EMBL" id="OV651823">
    <property type="protein sequence ID" value="CAH1101083.1"/>
    <property type="molecule type" value="Genomic_DNA"/>
</dbReference>
<evidence type="ECO:0000313" key="7">
    <source>
        <dbReference type="Proteomes" id="UP001153636"/>
    </source>
</evidence>
<dbReference type="PANTHER" id="PTHR12649">
    <property type="entry name" value="PEPTIDYL-TRNA HYDROLASE 2"/>
    <property type="match status" value="1"/>
</dbReference>
<dbReference type="PANTHER" id="PTHR12649:SF26">
    <property type="entry name" value="AMINOACYL-TRNA HYDROLASE"/>
    <property type="match status" value="1"/>
</dbReference>
<evidence type="ECO:0000313" key="6">
    <source>
        <dbReference type="EMBL" id="CAH1101083.1"/>
    </source>
</evidence>
<dbReference type="Pfam" id="PF01981">
    <property type="entry name" value="PTH2"/>
    <property type="match status" value="1"/>
</dbReference>
<organism evidence="6 7">
    <name type="scientific">Psylliodes chrysocephalus</name>
    <dbReference type="NCBI Taxonomy" id="3402493"/>
    <lineage>
        <taxon>Eukaryota</taxon>
        <taxon>Metazoa</taxon>
        <taxon>Ecdysozoa</taxon>
        <taxon>Arthropoda</taxon>
        <taxon>Hexapoda</taxon>
        <taxon>Insecta</taxon>
        <taxon>Pterygota</taxon>
        <taxon>Neoptera</taxon>
        <taxon>Endopterygota</taxon>
        <taxon>Coleoptera</taxon>
        <taxon>Polyphaga</taxon>
        <taxon>Cucujiformia</taxon>
        <taxon>Chrysomeloidea</taxon>
        <taxon>Chrysomelidae</taxon>
        <taxon>Galerucinae</taxon>
        <taxon>Alticini</taxon>
        <taxon>Psylliodes</taxon>
    </lineage>
</organism>
<dbReference type="NCBIfam" id="NF003314">
    <property type="entry name" value="PRK04322.1"/>
    <property type="match status" value="1"/>
</dbReference>
<evidence type="ECO:0000256" key="2">
    <source>
        <dbReference type="ARBA" id="ARBA00022801"/>
    </source>
</evidence>
<evidence type="ECO:0000256" key="3">
    <source>
        <dbReference type="ARBA" id="ARBA00038050"/>
    </source>
</evidence>
<gene>
    <name evidence="6" type="ORF">PSYICH_LOCUS2341</name>
</gene>
<dbReference type="GO" id="GO:0004045">
    <property type="term" value="F:peptidyl-tRNA hydrolase activity"/>
    <property type="evidence" value="ECO:0007669"/>
    <property type="project" value="UniProtKB-EC"/>
</dbReference>
<sequence length="144" mass="16048">MYIVTVIIRFVISMLKTVLTKVTGFESTKMVIIIRTDLKMGRGKIASQAAHAAVLLYQSSIETSNPHLKWWLHTGQPKIVLKIDTNCDEALTNIYQKAKDLNLNTCMVKDAGRTQIDTGTLTAVGIGPNRKEDVEKLTSNFKLL</sequence>
<evidence type="ECO:0000256" key="4">
    <source>
        <dbReference type="ARBA" id="ARBA00048707"/>
    </source>
</evidence>
<dbReference type="AlphaFoldDB" id="A0A9P0CJ84"/>
<keyword evidence="5" id="KW-0732">Signal</keyword>
<keyword evidence="2" id="KW-0378">Hydrolase</keyword>
<comment type="catalytic activity">
    <reaction evidence="4">
        <text>an N-acyl-L-alpha-aminoacyl-tRNA + H2O = an N-acyl-L-amino acid + a tRNA + H(+)</text>
        <dbReference type="Rhea" id="RHEA:54448"/>
        <dbReference type="Rhea" id="RHEA-COMP:10123"/>
        <dbReference type="Rhea" id="RHEA-COMP:13883"/>
        <dbReference type="ChEBI" id="CHEBI:15377"/>
        <dbReference type="ChEBI" id="CHEBI:15378"/>
        <dbReference type="ChEBI" id="CHEBI:59874"/>
        <dbReference type="ChEBI" id="CHEBI:78442"/>
        <dbReference type="ChEBI" id="CHEBI:138191"/>
        <dbReference type="EC" id="3.1.1.29"/>
    </reaction>
</comment>
<proteinExistence type="inferred from homology"/>
<dbReference type="InterPro" id="IPR023476">
    <property type="entry name" value="Pep_tRNA_hydro_II_dom_sf"/>
</dbReference>
<dbReference type="GO" id="GO:0005829">
    <property type="term" value="C:cytosol"/>
    <property type="evidence" value="ECO:0007669"/>
    <property type="project" value="TreeGrafter"/>
</dbReference>
<protein>
    <recommendedName>
        <fullName evidence="1">peptidyl-tRNA hydrolase</fullName>
        <ecNumber evidence="1">3.1.1.29</ecNumber>
    </recommendedName>
</protein>
<feature type="signal peptide" evidence="5">
    <location>
        <begin position="1"/>
        <end position="24"/>
    </location>
</feature>
<dbReference type="SUPFAM" id="SSF102462">
    <property type="entry name" value="Peptidyl-tRNA hydrolase II"/>
    <property type="match status" value="1"/>
</dbReference>
<dbReference type="Gene3D" id="3.40.1490.10">
    <property type="entry name" value="Bit1"/>
    <property type="match status" value="1"/>
</dbReference>
<evidence type="ECO:0000256" key="1">
    <source>
        <dbReference type="ARBA" id="ARBA00013260"/>
    </source>
</evidence>
<dbReference type="CDD" id="cd02430">
    <property type="entry name" value="PTH2"/>
    <property type="match status" value="1"/>
</dbReference>
<dbReference type="NCBIfam" id="TIGR00283">
    <property type="entry name" value="arch_pth2"/>
    <property type="match status" value="1"/>
</dbReference>
<evidence type="ECO:0000256" key="5">
    <source>
        <dbReference type="SAM" id="SignalP"/>
    </source>
</evidence>
<dbReference type="OrthoDB" id="1733656at2759"/>
<dbReference type="Proteomes" id="UP001153636">
    <property type="component" value="Chromosome 11"/>
</dbReference>
<dbReference type="EC" id="3.1.1.29" evidence="1"/>
<name>A0A9P0CJ84_9CUCU</name>
<accession>A0A9P0CJ84</accession>
<dbReference type="FunFam" id="3.40.1490.10:FF:000001">
    <property type="entry name" value="Peptidyl-tRNA hydrolase 2"/>
    <property type="match status" value="1"/>
</dbReference>
<keyword evidence="7" id="KW-1185">Reference proteome</keyword>
<reference evidence="6" key="1">
    <citation type="submission" date="2022-01" db="EMBL/GenBank/DDBJ databases">
        <authorList>
            <person name="King R."/>
        </authorList>
    </citation>
    <scope>NUCLEOTIDE SEQUENCE</scope>
</reference>
<feature type="chain" id="PRO_5040294595" description="peptidyl-tRNA hydrolase" evidence="5">
    <location>
        <begin position="25"/>
        <end position="144"/>
    </location>
</feature>
<dbReference type="InterPro" id="IPR002833">
    <property type="entry name" value="PTH2"/>
</dbReference>
<comment type="similarity">
    <text evidence="3">Belongs to the PTH2 family.</text>
</comment>